<comment type="caution">
    <text evidence="1">The sequence shown here is derived from an EMBL/GenBank/DDBJ whole genome shotgun (WGS) entry which is preliminary data.</text>
</comment>
<organism evidence="1 2">
    <name type="scientific">Streptococcus dysgalactiae</name>
    <dbReference type="NCBI Taxonomy" id="1334"/>
    <lineage>
        <taxon>Bacteria</taxon>
        <taxon>Bacillati</taxon>
        <taxon>Bacillota</taxon>
        <taxon>Bacilli</taxon>
        <taxon>Lactobacillales</taxon>
        <taxon>Streptococcaceae</taxon>
        <taxon>Streptococcus</taxon>
    </lineage>
</organism>
<sequence length="607" mass="71283">MPITEFIKRKFSERIKSDIHSDIFVTIKNRAAKSDENWEVVSRELPKFKSIKAIPYQIDFKTIRILVNVTSTTYFEFINDQDVEQRNVDWCHTIEYELHFEEEVRLTFINIGKLRSVEFDPEKQLDSTLLPYMYNHQYEQEAKLFLETFYSDFLKEPSPIDPLVAINKLNLTLLDYSLSPDGRVRGQSHFRSGITRIYDQKYKSYKYIDVDPGLVIYDSGKYVKGNKNITLIHEAYHHYRHKPHIVMKEYLLSQDDYLTGGEDFRQARKWIEEQGRVIPPRILMPKSTFCSKAAEIIVKLSTKKRLTGMLDIFQSTIEELADFFNVSKQSARVRLIELGFNEAKGVLEYVDGRYINNYAFDAEKVGRNQTLTISEQQMFKLYVSDSEFRDLIDSKRYIYLDGHVVVNSPEVVWHFIKYPFISPAALEKLDEYAIIFDVKRREYEEVGFEEDFTLYLLHPSSYKFEISYKHGIEHALDERKLEAENEQRNREFALFRQLPNDFTEAMNKVKDYQDETFPKIAEAVNSSESTIKRLFKGTGGTLQLFVLVLVYLELPDFINQYLLSLSSYKIKNGDNEDMAYQYILNHFQGQSVAAAKLFLTKRGISTK</sequence>
<dbReference type="Proteomes" id="UP001237071">
    <property type="component" value="Unassembled WGS sequence"/>
</dbReference>
<evidence type="ECO:0000313" key="1">
    <source>
        <dbReference type="EMBL" id="MDQ0262194.1"/>
    </source>
</evidence>
<protein>
    <submittedName>
        <fullName evidence="1">Zn-dependent peptidase ImmA (M78 family)/AraC-like DNA-binding protein</fullName>
    </submittedName>
</protein>
<dbReference type="EMBL" id="JAUSTL010000002">
    <property type="protein sequence ID" value="MDQ0262194.1"/>
    <property type="molecule type" value="Genomic_DNA"/>
</dbReference>
<dbReference type="RefSeq" id="WP_003053580.1">
    <property type="nucleotide sequence ID" value="NZ_CP066073.1"/>
</dbReference>
<gene>
    <name evidence="1" type="ORF">J2S26_000266</name>
</gene>
<evidence type="ECO:0000313" key="2">
    <source>
        <dbReference type="Proteomes" id="UP001237071"/>
    </source>
</evidence>
<name>A0ABU0A4H5_STRDY</name>
<keyword evidence="2" id="KW-1185">Reference proteome</keyword>
<accession>A0ABU0A4H5</accession>
<proteinExistence type="predicted"/>
<reference evidence="1 2" key="1">
    <citation type="submission" date="2023-07" db="EMBL/GenBank/DDBJ databases">
        <title>Genomic Encyclopedia of Type Strains, Phase IV (KMG-IV): sequencing the most valuable type-strain genomes for metagenomic binning, comparative biology and taxonomic classification.</title>
        <authorList>
            <person name="Goeker M."/>
        </authorList>
    </citation>
    <scope>NUCLEOTIDE SEQUENCE [LARGE SCALE GENOMIC DNA]</scope>
    <source>
        <strain evidence="1 2">DSM 23147</strain>
    </source>
</reference>